<protein>
    <submittedName>
        <fullName evidence="1">CLUMA_CG019322, isoform A</fullName>
    </submittedName>
</protein>
<name>A0A1J1J342_9DIPT</name>
<proteinExistence type="predicted"/>
<gene>
    <name evidence="1" type="ORF">CLUMA_CG019322</name>
</gene>
<dbReference type="Proteomes" id="UP000183832">
    <property type="component" value="Unassembled WGS sequence"/>
</dbReference>
<evidence type="ECO:0000313" key="1">
    <source>
        <dbReference type="EMBL" id="CRL06204.1"/>
    </source>
</evidence>
<dbReference type="AlphaFoldDB" id="A0A1J1J342"/>
<organism evidence="1 2">
    <name type="scientific">Clunio marinus</name>
    <dbReference type="NCBI Taxonomy" id="568069"/>
    <lineage>
        <taxon>Eukaryota</taxon>
        <taxon>Metazoa</taxon>
        <taxon>Ecdysozoa</taxon>
        <taxon>Arthropoda</taxon>
        <taxon>Hexapoda</taxon>
        <taxon>Insecta</taxon>
        <taxon>Pterygota</taxon>
        <taxon>Neoptera</taxon>
        <taxon>Endopterygota</taxon>
        <taxon>Diptera</taxon>
        <taxon>Nematocera</taxon>
        <taxon>Chironomoidea</taxon>
        <taxon>Chironomidae</taxon>
        <taxon>Clunio</taxon>
    </lineage>
</organism>
<keyword evidence="2" id="KW-1185">Reference proteome</keyword>
<accession>A0A1J1J342</accession>
<sequence length="115" mass="13294">MMVNQSQMFLVAQTLHSYKSEKKISILCVEFIQNILKRKEKTLLTQRLQHNFSITNSAQSFSTLLTCRFIFLEVLEKYILKTHGLLVHCVYLRYDDDDSCESTITVGNGSAVKKK</sequence>
<reference evidence="1 2" key="1">
    <citation type="submission" date="2015-04" db="EMBL/GenBank/DDBJ databases">
        <authorList>
            <person name="Syromyatnikov M.Y."/>
            <person name="Popov V.N."/>
        </authorList>
    </citation>
    <scope>NUCLEOTIDE SEQUENCE [LARGE SCALE GENOMIC DNA]</scope>
</reference>
<evidence type="ECO:0000313" key="2">
    <source>
        <dbReference type="Proteomes" id="UP000183832"/>
    </source>
</evidence>
<dbReference type="EMBL" id="CVRI01000066">
    <property type="protein sequence ID" value="CRL06204.1"/>
    <property type="molecule type" value="Genomic_DNA"/>
</dbReference>